<protein>
    <submittedName>
        <fullName evidence="2">Uncharacterized protein</fullName>
    </submittedName>
</protein>
<feature type="region of interest" description="Disordered" evidence="1">
    <location>
        <begin position="1"/>
        <end position="26"/>
    </location>
</feature>
<gene>
    <name evidence="2" type="ORF">ACFQKB_27090</name>
</gene>
<name>A0ABW2CQT1_9ACTN</name>
<keyword evidence="3" id="KW-1185">Reference proteome</keyword>
<comment type="caution">
    <text evidence="2">The sequence shown here is derived from an EMBL/GenBank/DDBJ whole genome shotgun (WGS) entry which is preliminary data.</text>
</comment>
<dbReference type="EMBL" id="JBHSXS010000019">
    <property type="protein sequence ID" value="MFC6883453.1"/>
    <property type="molecule type" value="Genomic_DNA"/>
</dbReference>
<evidence type="ECO:0000313" key="2">
    <source>
        <dbReference type="EMBL" id="MFC6883453.1"/>
    </source>
</evidence>
<dbReference type="Proteomes" id="UP001596380">
    <property type="component" value="Unassembled WGS sequence"/>
</dbReference>
<proteinExistence type="predicted"/>
<sequence>MTSGTLPAAQDDNVAEAESAEPLPPGTVVYYAGVNKRRHGLYTVTGPCTCPPYPRDCGGGYQLRCVDAPSWGLGHAPASALTPQ</sequence>
<dbReference type="RefSeq" id="WP_378050327.1">
    <property type="nucleotide sequence ID" value="NZ_JBHSXE010000002.1"/>
</dbReference>
<reference evidence="3" key="1">
    <citation type="journal article" date="2019" name="Int. J. Syst. Evol. Microbiol.">
        <title>The Global Catalogue of Microorganisms (GCM) 10K type strain sequencing project: providing services to taxonomists for standard genome sequencing and annotation.</title>
        <authorList>
            <consortium name="The Broad Institute Genomics Platform"/>
            <consortium name="The Broad Institute Genome Sequencing Center for Infectious Disease"/>
            <person name="Wu L."/>
            <person name="Ma J."/>
        </authorList>
    </citation>
    <scope>NUCLEOTIDE SEQUENCE [LARGE SCALE GENOMIC DNA]</scope>
    <source>
        <strain evidence="3">JCM 3369</strain>
    </source>
</reference>
<evidence type="ECO:0000256" key="1">
    <source>
        <dbReference type="SAM" id="MobiDB-lite"/>
    </source>
</evidence>
<evidence type="ECO:0000313" key="3">
    <source>
        <dbReference type="Proteomes" id="UP001596380"/>
    </source>
</evidence>
<accession>A0ABW2CQT1</accession>
<organism evidence="2 3">
    <name type="scientific">Actinomadura yumaensis</name>
    <dbReference type="NCBI Taxonomy" id="111807"/>
    <lineage>
        <taxon>Bacteria</taxon>
        <taxon>Bacillati</taxon>
        <taxon>Actinomycetota</taxon>
        <taxon>Actinomycetes</taxon>
        <taxon>Streptosporangiales</taxon>
        <taxon>Thermomonosporaceae</taxon>
        <taxon>Actinomadura</taxon>
    </lineage>
</organism>